<evidence type="ECO:0000313" key="2">
    <source>
        <dbReference type="EMBL" id="SNV47279.1"/>
    </source>
</evidence>
<evidence type="ECO:0000313" key="3">
    <source>
        <dbReference type="Proteomes" id="UP000215196"/>
    </source>
</evidence>
<dbReference type="Pfam" id="PF14129">
    <property type="entry name" value="DUF4296"/>
    <property type="match status" value="1"/>
</dbReference>
<reference evidence="2 3" key="1">
    <citation type="submission" date="2017-06" db="EMBL/GenBank/DDBJ databases">
        <authorList>
            <consortium name="Pathogen Informatics"/>
        </authorList>
    </citation>
    <scope>NUCLEOTIDE SEQUENCE [LARGE SCALE GENOMIC DNA]</scope>
    <source>
        <strain evidence="2 3">NCTC13490</strain>
    </source>
</reference>
<dbReference type="KEGG" id="ctak:4412677_01715"/>
<dbReference type="PROSITE" id="PS51257">
    <property type="entry name" value="PROKAR_LIPOPROTEIN"/>
    <property type="match status" value="1"/>
</dbReference>
<dbReference type="InterPro" id="IPR025381">
    <property type="entry name" value="DUF4296"/>
</dbReference>
<dbReference type="EMBL" id="LT906465">
    <property type="protein sequence ID" value="SNV47279.1"/>
    <property type="molecule type" value="Genomic_DNA"/>
</dbReference>
<keyword evidence="3" id="KW-1185">Reference proteome</keyword>
<protein>
    <recommendedName>
        <fullName evidence="1">DUF4296 domain-containing protein</fullName>
    </recommendedName>
</protein>
<organism evidence="2 3">
    <name type="scientific">Chryseobacterium taklimakanense</name>
    <dbReference type="NCBI Taxonomy" id="536441"/>
    <lineage>
        <taxon>Bacteria</taxon>
        <taxon>Pseudomonadati</taxon>
        <taxon>Bacteroidota</taxon>
        <taxon>Flavobacteriia</taxon>
        <taxon>Flavobacteriales</taxon>
        <taxon>Weeksellaceae</taxon>
        <taxon>Chryseobacterium group</taxon>
        <taxon>Chryseobacterium</taxon>
    </lineage>
</organism>
<gene>
    <name evidence="2" type="ORF">SAMEA4412677_01715</name>
</gene>
<name>A0A239XK10_9FLAO</name>
<accession>A0A239XK10</accession>
<evidence type="ECO:0000259" key="1">
    <source>
        <dbReference type="Pfam" id="PF14129"/>
    </source>
</evidence>
<dbReference type="RefSeq" id="WP_095072354.1">
    <property type="nucleotide sequence ID" value="NZ_CALTUO010000002.1"/>
</dbReference>
<sequence>MKKLIFLFVLILFSCKDSKPVNRPNNLIEKDKMAALIADFAISDQMGMMNPSGNLDTSARFILNKHAVTAKQFTESYEYYLSSPATVRDILEEAQDIIKSQDADAEKFIDKKLKEIGNTVPPSAR</sequence>
<feature type="domain" description="DUF4296" evidence="1">
    <location>
        <begin position="24"/>
        <end position="102"/>
    </location>
</feature>
<dbReference type="Proteomes" id="UP000215196">
    <property type="component" value="Chromosome 1"/>
</dbReference>
<proteinExistence type="predicted"/>
<dbReference type="AlphaFoldDB" id="A0A239XK10"/>